<comment type="caution">
    <text evidence="1">The sequence shown here is derived from an EMBL/GenBank/DDBJ whole genome shotgun (WGS) entry which is preliminary data.</text>
</comment>
<name>A0A2G8KW52_STIJA</name>
<dbReference type="Proteomes" id="UP000230750">
    <property type="component" value="Unassembled WGS sequence"/>
</dbReference>
<gene>
    <name evidence="1" type="ORF">BSL78_10897</name>
</gene>
<keyword evidence="2" id="KW-1185">Reference proteome</keyword>
<evidence type="ECO:0000313" key="1">
    <source>
        <dbReference type="EMBL" id="PIK52195.1"/>
    </source>
</evidence>
<organism evidence="1 2">
    <name type="scientific">Stichopus japonicus</name>
    <name type="common">Sea cucumber</name>
    <dbReference type="NCBI Taxonomy" id="307972"/>
    <lineage>
        <taxon>Eukaryota</taxon>
        <taxon>Metazoa</taxon>
        <taxon>Echinodermata</taxon>
        <taxon>Eleutherozoa</taxon>
        <taxon>Echinozoa</taxon>
        <taxon>Holothuroidea</taxon>
        <taxon>Aspidochirotacea</taxon>
        <taxon>Aspidochirotida</taxon>
        <taxon>Stichopodidae</taxon>
        <taxon>Apostichopus</taxon>
    </lineage>
</organism>
<proteinExistence type="predicted"/>
<accession>A0A2G8KW52</accession>
<protein>
    <submittedName>
        <fullName evidence="1">Uncharacterized protein</fullName>
    </submittedName>
</protein>
<dbReference type="AlphaFoldDB" id="A0A2G8KW52"/>
<sequence length="77" mass="8778">MVIAGAQDGTVTCYQRTEYGRQLTSLMRTVEERTTESMTKEENNRATLIQISVNSADYAHWDRCDTPCVETAEEHPH</sequence>
<evidence type="ECO:0000313" key="2">
    <source>
        <dbReference type="Proteomes" id="UP000230750"/>
    </source>
</evidence>
<dbReference type="EMBL" id="MRZV01000339">
    <property type="protein sequence ID" value="PIK52195.1"/>
    <property type="molecule type" value="Genomic_DNA"/>
</dbReference>
<reference evidence="1 2" key="1">
    <citation type="journal article" date="2017" name="PLoS Biol.">
        <title>The sea cucumber genome provides insights into morphological evolution and visceral regeneration.</title>
        <authorList>
            <person name="Zhang X."/>
            <person name="Sun L."/>
            <person name="Yuan J."/>
            <person name="Sun Y."/>
            <person name="Gao Y."/>
            <person name="Zhang L."/>
            <person name="Li S."/>
            <person name="Dai H."/>
            <person name="Hamel J.F."/>
            <person name="Liu C."/>
            <person name="Yu Y."/>
            <person name="Liu S."/>
            <person name="Lin W."/>
            <person name="Guo K."/>
            <person name="Jin S."/>
            <person name="Xu P."/>
            <person name="Storey K.B."/>
            <person name="Huan P."/>
            <person name="Zhang T."/>
            <person name="Zhou Y."/>
            <person name="Zhang J."/>
            <person name="Lin C."/>
            <person name="Li X."/>
            <person name="Xing L."/>
            <person name="Huo D."/>
            <person name="Sun M."/>
            <person name="Wang L."/>
            <person name="Mercier A."/>
            <person name="Li F."/>
            <person name="Yang H."/>
            <person name="Xiang J."/>
        </authorList>
    </citation>
    <scope>NUCLEOTIDE SEQUENCE [LARGE SCALE GENOMIC DNA]</scope>
    <source>
        <strain evidence="1">Shaxun</strain>
        <tissue evidence="1">Muscle</tissue>
    </source>
</reference>